<dbReference type="Pfam" id="PF01297">
    <property type="entry name" value="ZnuA"/>
    <property type="match status" value="1"/>
</dbReference>
<protein>
    <submittedName>
        <fullName evidence="5">Adhesin</fullName>
    </submittedName>
</protein>
<keyword evidence="2 4" id="KW-0732">Signal</keyword>
<feature type="signal peptide" evidence="4">
    <location>
        <begin position="1"/>
        <end position="21"/>
    </location>
</feature>
<dbReference type="STRING" id="1033734.GCA_000285535_03889"/>
<evidence type="ECO:0000256" key="4">
    <source>
        <dbReference type="SAM" id="SignalP"/>
    </source>
</evidence>
<comment type="similarity">
    <text evidence="3">Belongs to the bacterial solute-binding protein 9 family.</text>
</comment>
<dbReference type="CDD" id="cd01017">
    <property type="entry name" value="AdcA"/>
    <property type="match status" value="1"/>
</dbReference>
<dbReference type="InterPro" id="IPR006129">
    <property type="entry name" value="AdhesinB"/>
</dbReference>
<dbReference type="PROSITE" id="PS51257">
    <property type="entry name" value="PROKAR_LIPOPROTEIN"/>
    <property type="match status" value="1"/>
</dbReference>
<accession>A0A4S3PY61</accession>
<dbReference type="EMBL" id="SLUB01000003">
    <property type="protein sequence ID" value="THE14850.1"/>
    <property type="molecule type" value="Genomic_DNA"/>
</dbReference>
<proteinExistence type="inferred from homology"/>
<dbReference type="PANTHER" id="PTHR42953">
    <property type="entry name" value="HIGH-AFFINITY ZINC UPTAKE SYSTEM PROTEIN ZNUA-RELATED"/>
    <property type="match status" value="1"/>
</dbReference>
<dbReference type="OrthoDB" id="9810636at2"/>
<dbReference type="SUPFAM" id="SSF53807">
    <property type="entry name" value="Helical backbone' metal receptor"/>
    <property type="match status" value="1"/>
</dbReference>
<evidence type="ECO:0000256" key="3">
    <source>
        <dbReference type="RuleBase" id="RU003512"/>
    </source>
</evidence>
<evidence type="ECO:0000313" key="5">
    <source>
        <dbReference type="EMBL" id="THE14850.1"/>
    </source>
</evidence>
<reference evidence="5 6" key="1">
    <citation type="journal article" date="2019" name="Indoor Air">
        <title>Impacts of indoor surface finishes on bacterial viability.</title>
        <authorList>
            <person name="Hu J."/>
            <person name="Maamar S.B."/>
            <person name="Glawe A.J."/>
            <person name="Gottel N."/>
            <person name="Gilbert J.A."/>
            <person name="Hartmann E.M."/>
        </authorList>
    </citation>
    <scope>NUCLEOTIDE SEQUENCE [LARGE SCALE GENOMIC DNA]</scope>
    <source>
        <strain evidence="5 6">AF060A6</strain>
    </source>
</reference>
<dbReference type="PRINTS" id="PR00691">
    <property type="entry name" value="ADHESINB"/>
</dbReference>
<dbReference type="GO" id="GO:0007155">
    <property type="term" value="P:cell adhesion"/>
    <property type="evidence" value="ECO:0007669"/>
    <property type="project" value="InterPro"/>
</dbReference>
<keyword evidence="1 3" id="KW-0813">Transport</keyword>
<evidence type="ECO:0000256" key="1">
    <source>
        <dbReference type="ARBA" id="ARBA00022448"/>
    </source>
</evidence>
<gene>
    <name evidence="5" type="ORF">E1I69_03265</name>
</gene>
<dbReference type="GO" id="GO:0046872">
    <property type="term" value="F:metal ion binding"/>
    <property type="evidence" value="ECO:0007669"/>
    <property type="project" value="InterPro"/>
</dbReference>
<dbReference type="Proteomes" id="UP000306477">
    <property type="component" value="Unassembled WGS sequence"/>
</dbReference>
<comment type="caution">
    <text evidence="5">The sequence shown here is derived from an EMBL/GenBank/DDBJ whole genome shotgun (WGS) entry which is preliminary data.</text>
</comment>
<dbReference type="PRINTS" id="PR00690">
    <property type="entry name" value="ADHESNFAMILY"/>
</dbReference>
<dbReference type="InterPro" id="IPR006127">
    <property type="entry name" value="ZnuA-like"/>
</dbReference>
<evidence type="ECO:0000256" key="2">
    <source>
        <dbReference type="ARBA" id="ARBA00022729"/>
    </source>
</evidence>
<dbReference type="AlphaFoldDB" id="A0A4S3PY61"/>
<keyword evidence="6" id="KW-1185">Reference proteome</keyword>
<dbReference type="InterPro" id="IPR006128">
    <property type="entry name" value="Lipoprotein_PsaA-like"/>
</dbReference>
<evidence type="ECO:0000313" key="6">
    <source>
        <dbReference type="Proteomes" id="UP000306477"/>
    </source>
</evidence>
<dbReference type="InterPro" id="IPR050492">
    <property type="entry name" value="Bact_metal-bind_prot9"/>
</dbReference>
<dbReference type="PANTHER" id="PTHR42953:SF8">
    <property type="entry name" value="ZINT DOMAIN-CONTAINING PROTEIN"/>
    <property type="match status" value="1"/>
</dbReference>
<name>A0A4S3PY61_9BACI</name>
<dbReference type="RefSeq" id="WP_136378195.1">
    <property type="nucleotide sequence ID" value="NZ_SLUB01000003.1"/>
</dbReference>
<sequence length="306" mass="34293">MKKISGYFVLLLLISILSACGADETNKEGKLTVYTTVFPLTDFTQKIGGEDVLVKSVYPPGADAHSFEPTPRDMTKIASADAFIYTGVGVEAFVETAQKTLNNENVALIEAGAGIEFLHSEGDEHHSDEHNHGNIDPHIWLDPIYSIQMAENIKNALSDIDPSDKDVYEQNFKELKVQLEALNTDFKEVTSSAKQKEILVAHSAYGYWEERYGIKQISITGYSPTNEPSQKELKNIIDEVKEHNLKYILFEQNISSKIAETVQKETGTESLTLHNLEAITEQEIESNEDYFSLMRQNLNTLTKALN</sequence>
<feature type="chain" id="PRO_5020525565" evidence="4">
    <location>
        <begin position="22"/>
        <end position="306"/>
    </location>
</feature>
<dbReference type="GO" id="GO:0030001">
    <property type="term" value="P:metal ion transport"/>
    <property type="evidence" value="ECO:0007669"/>
    <property type="project" value="InterPro"/>
</dbReference>
<organism evidence="5 6">
    <name type="scientific">Bacillus timonensis</name>
    <dbReference type="NCBI Taxonomy" id="1033734"/>
    <lineage>
        <taxon>Bacteria</taxon>
        <taxon>Bacillati</taxon>
        <taxon>Bacillota</taxon>
        <taxon>Bacilli</taxon>
        <taxon>Bacillales</taxon>
        <taxon>Bacillaceae</taxon>
        <taxon>Bacillus</taxon>
    </lineage>
</organism>
<dbReference type="Gene3D" id="3.40.50.1980">
    <property type="entry name" value="Nitrogenase molybdenum iron protein domain"/>
    <property type="match status" value="2"/>
</dbReference>